<dbReference type="SMART" id="SM00440">
    <property type="entry name" value="ZnF_C2C2"/>
    <property type="match status" value="1"/>
</dbReference>
<dbReference type="SUPFAM" id="SSF57783">
    <property type="entry name" value="Zinc beta-ribbon"/>
    <property type="match status" value="1"/>
</dbReference>
<evidence type="ECO:0000256" key="6">
    <source>
        <dbReference type="ARBA" id="ARBA00023242"/>
    </source>
</evidence>
<feature type="binding site" evidence="9">
    <location>
        <position position="38"/>
    </location>
    <ligand>
        <name>Zn(2+)</name>
        <dbReference type="ChEBI" id="CHEBI:29105"/>
        <label>1</label>
    </ligand>
</feature>
<gene>
    <name evidence="12" type="ORF">MCOS_LOCUS3954</name>
</gene>
<name>A0A0R3UAK5_MESCO</name>
<evidence type="ECO:0000256" key="8">
    <source>
        <dbReference type="PIRNR" id="PIRNR005586"/>
    </source>
</evidence>
<sequence>MASQQEPPDGLGRNHRYFCYVCGTLLPHKLSAQDSFICRKCLTPTYLSWFVGMKVAFDSEMSTECECLNVHSSPHFSKMLINAQKTLRSEEALKDAGDCLPDANAHDGPSVKKDCHYCGNDRMTYVTMQSRSADEGQTVIYTCTQCKKKEIENT</sequence>
<proteinExistence type="inferred from homology"/>
<evidence type="ECO:0000313" key="12">
    <source>
        <dbReference type="EMBL" id="VDD77951.1"/>
    </source>
</evidence>
<dbReference type="Proteomes" id="UP000267029">
    <property type="component" value="Unassembled WGS sequence"/>
</dbReference>
<feature type="binding site" evidence="9">
    <location>
        <position position="41"/>
    </location>
    <ligand>
        <name>Zn(2+)</name>
        <dbReference type="ChEBI" id="CHEBI:29105"/>
        <label>1</label>
    </ligand>
</feature>
<dbReference type="GO" id="GO:0008270">
    <property type="term" value="F:zinc ion binding"/>
    <property type="evidence" value="ECO:0007669"/>
    <property type="project" value="UniProtKB-KW"/>
</dbReference>
<dbReference type="GO" id="GO:0005736">
    <property type="term" value="C:RNA polymerase I complex"/>
    <property type="evidence" value="ECO:0007669"/>
    <property type="project" value="TreeGrafter"/>
</dbReference>
<dbReference type="PROSITE" id="PS00466">
    <property type="entry name" value="ZF_TFIIS_1"/>
    <property type="match status" value="1"/>
</dbReference>
<dbReference type="GO" id="GO:0003676">
    <property type="term" value="F:nucleic acid binding"/>
    <property type="evidence" value="ECO:0007669"/>
    <property type="project" value="InterPro"/>
</dbReference>
<feature type="domain" description="TFIIS-type" evidence="11">
    <location>
        <begin position="111"/>
        <end position="151"/>
    </location>
</feature>
<evidence type="ECO:0000259" key="11">
    <source>
        <dbReference type="PROSITE" id="PS51133"/>
    </source>
</evidence>
<dbReference type="PANTHER" id="PTHR11239:SF14">
    <property type="entry name" value="DNA-DIRECTED RNA POLYMERASE I SUBUNIT RPA12"/>
    <property type="match status" value="1"/>
</dbReference>
<dbReference type="InterPro" id="IPR034004">
    <property type="entry name" value="Zn_ribbon_RPA12_C"/>
</dbReference>
<dbReference type="CDD" id="cd10507">
    <property type="entry name" value="Zn-ribbon_RPA12"/>
    <property type="match status" value="1"/>
</dbReference>
<evidence type="ECO:0000313" key="14">
    <source>
        <dbReference type="WBParaSite" id="MCU_012068-RA"/>
    </source>
</evidence>
<reference evidence="14" key="2">
    <citation type="submission" date="2019-11" db="UniProtKB">
        <authorList>
            <consortium name="WormBaseParasite"/>
        </authorList>
    </citation>
    <scope>IDENTIFICATION</scope>
</reference>
<keyword evidence="4 10" id="KW-0863">Zinc-finger</keyword>
<evidence type="ECO:0000256" key="2">
    <source>
        <dbReference type="ARBA" id="ARBA00022478"/>
    </source>
</evidence>
<accession>A0A0R3UAK5</accession>
<feature type="zinc finger region" description="C4-type" evidence="10">
    <location>
        <begin position="19"/>
        <end position="41"/>
    </location>
</feature>
<evidence type="ECO:0000313" key="13">
    <source>
        <dbReference type="Proteomes" id="UP000267029"/>
    </source>
</evidence>
<dbReference type="InterPro" id="IPR001222">
    <property type="entry name" value="Znf_TFIIS"/>
</dbReference>
<feature type="binding site" evidence="9">
    <location>
        <position position="143"/>
    </location>
    <ligand>
        <name>Zn(2+)</name>
        <dbReference type="ChEBI" id="CHEBI:29105"/>
        <label>2</label>
    </ligand>
</feature>
<feature type="binding site" evidence="9">
    <location>
        <position position="115"/>
    </location>
    <ligand>
        <name>Zn(2+)</name>
        <dbReference type="ChEBI" id="CHEBI:29105"/>
        <label>2</label>
    </ligand>
</feature>
<dbReference type="GO" id="GO:0003899">
    <property type="term" value="F:DNA-directed RNA polymerase activity"/>
    <property type="evidence" value="ECO:0007669"/>
    <property type="project" value="InterPro"/>
</dbReference>
<evidence type="ECO:0000256" key="5">
    <source>
        <dbReference type="ARBA" id="ARBA00022833"/>
    </source>
</evidence>
<evidence type="ECO:0000256" key="9">
    <source>
        <dbReference type="PIRSR" id="PIRSR005586-1"/>
    </source>
</evidence>
<protein>
    <recommendedName>
        <fullName evidence="8">DNA-directed RNA polymerase subunit</fullName>
    </recommendedName>
</protein>
<dbReference type="Gene3D" id="2.20.25.10">
    <property type="match status" value="1"/>
</dbReference>
<dbReference type="Pfam" id="PF01096">
    <property type="entry name" value="Zn_ribbon_TFIIS"/>
    <property type="match status" value="1"/>
</dbReference>
<comment type="function">
    <text evidence="7">Core component of RNA polymerase I (Pol I), a DNA-dependent RNA polymerase which synthesizes ribosomal RNA precursors using the four ribonucleoside triphosphates as substrates. Can mediate Pol I proofreading of the nascent RNA transcript. Anchors into the Pol I active site to monitor transcription fidelity and cleave mis-incorporated 5'-ribonucleotides.</text>
</comment>
<evidence type="ECO:0000256" key="1">
    <source>
        <dbReference type="ARBA" id="ARBA00004604"/>
    </source>
</evidence>
<comment type="similarity">
    <text evidence="8">Belongs to the archaeal rpoM/eukaryotic RPA12/RPB9/RPC11 RNA polymerase family.</text>
</comment>
<feature type="binding site" evidence="9">
    <location>
        <position position="22"/>
    </location>
    <ligand>
        <name>Zn(2+)</name>
        <dbReference type="ChEBI" id="CHEBI:29105"/>
        <label>1</label>
    </ligand>
</feature>
<keyword evidence="5 9" id="KW-0862">Zinc</keyword>
<keyword evidence="3 9" id="KW-0479">Metal-binding</keyword>
<comment type="subcellular location">
    <subcellularLocation>
        <location evidence="1">Nucleus</location>
        <location evidence="1">Nucleolus</location>
    </subcellularLocation>
</comment>
<dbReference type="WBParaSite" id="MCU_012068-RA">
    <property type="protein sequence ID" value="MCU_012068-RA"/>
    <property type="gene ID" value="MCU_012068"/>
</dbReference>
<keyword evidence="8" id="KW-0804">Transcription</keyword>
<organism evidence="12 13">
    <name type="scientific">Mesocestoides corti</name>
    <name type="common">Flatworm</name>
    <dbReference type="NCBI Taxonomy" id="53468"/>
    <lineage>
        <taxon>Eukaryota</taxon>
        <taxon>Metazoa</taxon>
        <taxon>Spiralia</taxon>
        <taxon>Lophotrochozoa</taxon>
        <taxon>Platyhelminthes</taxon>
        <taxon>Cestoda</taxon>
        <taxon>Eucestoda</taxon>
        <taxon>Cyclophyllidea</taxon>
        <taxon>Mesocestoididae</taxon>
        <taxon>Mesocestoides</taxon>
    </lineage>
</organism>
<dbReference type="PROSITE" id="PS51133">
    <property type="entry name" value="ZF_TFIIS_2"/>
    <property type="match status" value="1"/>
</dbReference>
<dbReference type="EMBL" id="UXSR01001134">
    <property type="protein sequence ID" value="VDD77951.1"/>
    <property type="molecule type" value="Genomic_DNA"/>
</dbReference>
<dbReference type="PIRSF" id="PIRSF005586">
    <property type="entry name" value="RNApol_RpoM"/>
    <property type="match status" value="1"/>
</dbReference>
<keyword evidence="2 8" id="KW-0240">DNA-directed RNA polymerase</keyword>
<dbReference type="PANTHER" id="PTHR11239">
    <property type="entry name" value="DNA-DIRECTED RNA POLYMERASE"/>
    <property type="match status" value="1"/>
</dbReference>
<reference evidence="12 13" key="1">
    <citation type="submission" date="2018-10" db="EMBL/GenBank/DDBJ databases">
        <authorList>
            <consortium name="Pathogen Informatics"/>
        </authorList>
    </citation>
    <scope>NUCLEOTIDE SEQUENCE [LARGE SCALE GENOMIC DNA]</scope>
</reference>
<dbReference type="OrthoDB" id="10056816at2759"/>
<evidence type="ECO:0000256" key="3">
    <source>
        <dbReference type="ARBA" id="ARBA00022723"/>
    </source>
</evidence>
<evidence type="ECO:0000256" key="10">
    <source>
        <dbReference type="PIRSR" id="PIRSR005586-2"/>
    </source>
</evidence>
<feature type="binding site" evidence="9">
    <location>
        <position position="19"/>
    </location>
    <ligand>
        <name>Zn(2+)</name>
        <dbReference type="ChEBI" id="CHEBI:29105"/>
        <label>1</label>
    </ligand>
</feature>
<dbReference type="InterPro" id="IPR012164">
    <property type="entry name" value="Rpa12/Rpb9/Rpc10/TFS"/>
</dbReference>
<comment type="function">
    <text evidence="8">DNA-dependent RNA polymerase catalyzes the transcription of DNA into RNA using the four ribonucleoside triphosphates as substrates.</text>
</comment>
<evidence type="ECO:0000256" key="7">
    <source>
        <dbReference type="ARBA" id="ARBA00044497"/>
    </source>
</evidence>
<dbReference type="AlphaFoldDB" id="A0A0R3UAK5"/>
<dbReference type="GO" id="GO:0006363">
    <property type="term" value="P:termination of RNA polymerase I transcription"/>
    <property type="evidence" value="ECO:0007669"/>
    <property type="project" value="TreeGrafter"/>
</dbReference>
<evidence type="ECO:0000256" key="4">
    <source>
        <dbReference type="ARBA" id="ARBA00022771"/>
    </source>
</evidence>
<feature type="binding site" evidence="9">
    <location>
        <position position="118"/>
    </location>
    <ligand>
        <name>Zn(2+)</name>
        <dbReference type="ChEBI" id="CHEBI:29105"/>
        <label>2</label>
    </ligand>
</feature>
<dbReference type="STRING" id="53468.A0A0R3UAK5"/>
<feature type="binding site" evidence="9">
    <location>
        <position position="146"/>
    </location>
    <ligand>
        <name>Zn(2+)</name>
        <dbReference type="ChEBI" id="CHEBI:29105"/>
        <label>2</label>
    </ligand>
</feature>
<keyword evidence="13" id="KW-1185">Reference proteome</keyword>
<keyword evidence="6 8" id="KW-0539">Nucleus</keyword>